<evidence type="ECO:0000256" key="3">
    <source>
        <dbReference type="ARBA" id="ARBA00022722"/>
    </source>
</evidence>
<proteinExistence type="predicted"/>
<evidence type="ECO:0000259" key="10">
    <source>
        <dbReference type="PROSITE" id="PS50158"/>
    </source>
</evidence>
<feature type="compositionally biased region" description="Basic and acidic residues" evidence="9">
    <location>
        <begin position="277"/>
        <end position="298"/>
    </location>
</feature>
<gene>
    <name evidence="14" type="primary">LOC111100741</name>
</gene>
<keyword evidence="7" id="KW-0479">Metal-binding</keyword>
<dbReference type="OrthoDB" id="10025340at2759"/>
<dbReference type="FunFam" id="1.10.340.70:FF:000001">
    <property type="entry name" value="Retrovirus-related Pol polyprotein from transposon gypsy-like Protein"/>
    <property type="match status" value="1"/>
</dbReference>
<feature type="domain" description="CCHC-type" evidence="10">
    <location>
        <begin position="310"/>
        <end position="325"/>
    </location>
</feature>
<evidence type="ECO:0000256" key="9">
    <source>
        <dbReference type="SAM" id="MobiDB-lite"/>
    </source>
</evidence>
<dbReference type="PROSITE" id="PS50158">
    <property type="entry name" value="ZF_CCHC"/>
    <property type="match status" value="1"/>
</dbReference>
<evidence type="ECO:0000313" key="14">
    <source>
        <dbReference type="RefSeq" id="XP_022288541.1"/>
    </source>
</evidence>
<evidence type="ECO:0000256" key="8">
    <source>
        <dbReference type="SAM" id="Coils"/>
    </source>
</evidence>
<dbReference type="SUPFAM" id="SSF53098">
    <property type="entry name" value="Ribonuclease H-like"/>
    <property type="match status" value="1"/>
</dbReference>
<dbReference type="InterPro" id="IPR041373">
    <property type="entry name" value="RT_RNaseH"/>
</dbReference>
<evidence type="ECO:0000259" key="11">
    <source>
        <dbReference type="PROSITE" id="PS50878"/>
    </source>
</evidence>
<evidence type="ECO:0000256" key="6">
    <source>
        <dbReference type="ARBA" id="ARBA00022918"/>
    </source>
</evidence>
<dbReference type="PROSITE" id="PS50878">
    <property type="entry name" value="RT_POL"/>
    <property type="match status" value="1"/>
</dbReference>
<keyword evidence="7" id="KW-0862">Zinc</keyword>
<evidence type="ECO:0000256" key="2">
    <source>
        <dbReference type="ARBA" id="ARBA00022695"/>
    </source>
</evidence>
<dbReference type="GeneID" id="111100741"/>
<dbReference type="InterPro" id="IPR036397">
    <property type="entry name" value="RNaseH_sf"/>
</dbReference>
<dbReference type="CDD" id="cd01647">
    <property type="entry name" value="RT_LTR"/>
    <property type="match status" value="1"/>
</dbReference>
<dbReference type="SUPFAM" id="SSF47353">
    <property type="entry name" value="Retrovirus capsid dimerization domain-like"/>
    <property type="match status" value="1"/>
</dbReference>
<dbReference type="InterPro" id="IPR038269">
    <property type="entry name" value="SCAN_sf"/>
</dbReference>
<dbReference type="GO" id="GO:0003964">
    <property type="term" value="F:RNA-directed DNA polymerase activity"/>
    <property type="evidence" value="ECO:0007669"/>
    <property type="project" value="UniProtKB-KW"/>
</dbReference>
<keyword evidence="7" id="KW-0863">Zinc-finger</keyword>
<dbReference type="PANTHER" id="PTHR37984">
    <property type="entry name" value="PROTEIN CBG26694"/>
    <property type="match status" value="1"/>
</dbReference>
<keyword evidence="13" id="KW-1185">Reference proteome</keyword>
<dbReference type="Gene3D" id="3.30.70.270">
    <property type="match status" value="2"/>
</dbReference>
<feature type="domain" description="Integrase catalytic" evidence="12">
    <location>
        <begin position="646"/>
        <end position="805"/>
    </location>
</feature>
<dbReference type="InterPro" id="IPR043128">
    <property type="entry name" value="Rev_trsase/Diguanyl_cyclase"/>
</dbReference>
<keyword evidence="3" id="KW-0540">Nuclease</keyword>
<evidence type="ECO:0000313" key="13">
    <source>
        <dbReference type="Proteomes" id="UP000694844"/>
    </source>
</evidence>
<dbReference type="Gene3D" id="1.10.4020.10">
    <property type="entry name" value="DNA breaking-rejoining enzymes"/>
    <property type="match status" value="1"/>
</dbReference>
<dbReference type="InterPro" id="IPR050951">
    <property type="entry name" value="Retrovirus_Pol_polyprotein"/>
</dbReference>
<dbReference type="InterPro" id="IPR041588">
    <property type="entry name" value="Integrase_H2C2"/>
</dbReference>
<dbReference type="GO" id="GO:0004519">
    <property type="term" value="F:endonuclease activity"/>
    <property type="evidence" value="ECO:0007669"/>
    <property type="project" value="UniProtKB-KW"/>
</dbReference>
<dbReference type="CDD" id="cd09274">
    <property type="entry name" value="RNase_HI_RT_Ty3"/>
    <property type="match status" value="1"/>
</dbReference>
<keyword evidence="5" id="KW-0378">Hydrolase</keyword>
<dbReference type="Proteomes" id="UP000694844">
    <property type="component" value="Chromosome 6"/>
</dbReference>
<dbReference type="SMART" id="SM00343">
    <property type="entry name" value="ZnF_C2HC"/>
    <property type="match status" value="1"/>
</dbReference>
<evidence type="ECO:0000256" key="7">
    <source>
        <dbReference type="PROSITE-ProRule" id="PRU00047"/>
    </source>
</evidence>
<accession>A0A8B8AAP1</accession>
<keyword evidence="8" id="KW-0175">Coiled coil</keyword>
<dbReference type="Gene3D" id="3.10.10.10">
    <property type="entry name" value="HIV Type 1 Reverse Transcriptase, subunit A, domain 1"/>
    <property type="match status" value="1"/>
</dbReference>
<organism evidence="13 14">
    <name type="scientific">Crassostrea virginica</name>
    <name type="common">Eastern oyster</name>
    <dbReference type="NCBI Taxonomy" id="6565"/>
    <lineage>
        <taxon>Eukaryota</taxon>
        <taxon>Metazoa</taxon>
        <taxon>Spiralia</taxon>
        <taxon>Lophotrochozoa</taxon>
        <taxon>Mollusca</taxon>
        <taxon>Bivalvia</taxon>
        <taxon>Autobranchia</taxon>
        <taxon>Pteriomorphia</taxon>
        <taxon>Ostreida</taxon>
        <taxon>Ostreoidea</taxon>
        <taxon>Ostreidae</taxon>
        <taxon>Crassostrea</taxon>
    </lineage>
</organism>
<dbReference type="InterPro" id="IPR012337">
    <property type="entry name" value="RNaseH-like_sf"/>
</dbReference>
<dbReference type="FunFam" id="3.30.420.10:FF:000032">
    <property type="entry name" value="Retrovirus-related Pol polyprotein from transposon 297-like Protein"/>
    <property type="match status" value="1"/>
</dbReference>
<dbReference type="InterPro" id="IPR036875">
    <property type="entry name" value="Znf_CCHC_sf"/>
</dbReference>
<protein>
    <submittedName>
        <fullName evidence="14">Uncharacterized protein LOC111100741</fullName>
    </submittedName>
</protein>
<dbReference type="InterPro" id="IPR043502">
    <property type="entry name" value="DNA/RNA_pol_sf"/>
</dbReference>
<dbReference type="Gene3D" id="1.10.340.70">
    <property type="match status" value="1"/>
</dbReference>
<keyword evidence="6" id="KW-0695">RNA-directed DNA polymerase</keyword>
<dbReference type="SUPFAM" id="SSF56672">
    <property type="entry name" value="DNA/RNA polymerases"/>
    <property type="match status" value="1"/>
</dbReference>
<sequence length="1437" mass="164184">MDELKELRDYGTSIGLKDADLTKFITEQQAIQRDERHAQRELEKIKVNSQAEIEKERLNVELEREKLKADVERIKIERSSESHEETRVKGHVSPKIPKLPVFDDTRDEMDSFLLRFERYAEAQHWDKSDWALSLCALLRGKALDVFALMPKTEALDYNVLKTALLRRYELTDDGFKKKFRSCRPEQCETFSQFSVRLSTYFDRWIDMTKTPRTFHGLYDLMLRDQFLHVASQDLKLFLKERLPDNINKMSQLADQYKDARDMSAPQATNKGKTSFSKKVDQGKKPDPQVGENKSKFDNKNRFIPKSERECYKCHKFGHIAPECRSKTPSNHMSQVHNVGSTEQQVCYVSTIPTDTIVDTTASRSPVTTSLSCNQRVAHSMPISAGYVNNVPVTVLRDTGCSGVVVRRSKIKEENLIEGKNQTCVLADGSRIKVPVAEVFITTPFLKGQYEVWCMDNPVYDLIVGNVPDAKPANQPDPEWQVHAVETRQQKRAKDKPYPQLKVPSLIVQDVDPVIMREAQEHDTSLAKVRSYAQDNVTQVKKNGKVSWFKKNGLLFRQYITQGGDQEKVYSQLVVPAKFRDMVMKLAHDSLLAGHLGTQRTIGRVSSEFYWPGIQSDVRRFCQSCDICQRTVHKGKVGKVPLERMPLIDEPFQRVAVDLVGPLFPATGKGNRYILTLVDYATRYPEAIALSNIETERVAEALIEIFSRIGVPREMLTDMGTQFTSSLMSEVSRLISLRQLTTTPYHPSCNGLVERFNGTLKQILKRLCAEKPKDWDKYLSAVLFAYREVPQESVGFSPFELVYGRSVRGPITILKELWTKDVPDPNVKTTYQYVLDLKERLQSMAELAKVSLEKSSTRYKKCYDRKTRNRTIKVGEKALVLLPTDNNKLLLQWKGPYVVTKRSNRVDYQLDVKGKLKTFHINLLKKYTERSYSDVATVLNDDVLGLVNASVVDCDDEGGQDGQLEEYPVLKVGSKAVAINPLLSSENKEQLLALVNRYADVLQDKPGTTDVLEHDIRTVSDKPVHVKNRQIPYSLEETVNKEVNDMLQMNIIEHSDSPYCSPVVIVPKKDGTNRFCIDFRLLNNQTVFDSEPMPDANEMFSKLAGHRYFSKIDLSKGYWQVKLTDTSRPKTAFRTGKGLFQFRVMPFGLVTAPATFSRLMRKVLHGMSNVDNFIDDILVYTETLEHHFSILEQLFQRLRKAGLTAKPSKCSLGFNTIDCLGHMIGNEQLKPDSDKVEVIRNAPRPQTKKQLRSFLGLIGFYRKFVPSFAQIAAPLTDLTKKGCPTKLVWNQSHDLAFQSLKCSLTQFPILKLPNIKEVFILRTDASDRGLGAVLMQMEQGQILPIAYASRKLKECECKYSTVEKECLAIVWTIQKFQQYLYGHEFILETDHSPLVYLNKSKVTNPRLMRWALSLQPYRFRIIAIKGKDNVGADYLSRL</sequence>
<keyword evidence="2" id="KW-0548">Nucleotidyltransferase</keyword>
<evidence type="ECO:0000256" key="4">
    <source>
        <dbReference type="ARBA" id="ARBA00022759"/>
    </source>
</evidence>
<reference evidence="14" key="1">
    <citation type="submission" date="2025-08" db="UniProtKB">
        <authorList>
            <consortium name="RefSeq"/>
        </authorList>
    </citation>
    <scope>IDENTIFICATION</scope>
    <source>
        <tissue evidence="14">Whole sample</tissue>
    </source>
</reference>
<dbReference type="KEGG" id="cvn:111100741"/>
<evidence type="ECO:0000256" key="5">
    <source>
        <dbReference type="ARBA" id="ARBA00022801"/>
    </source>
</evidence>
<dbReference type="Pfam" id="PF00078">
    <property type="entry name" value="RVT_1"/>
    <property type="match status" value="1"/>
</dbReference>
<evidence type="ECO:0000256" key="1">
    <source>
        <dbReference type="ARBA" id="ARBA00022679"/>
    </source>
</evidence>
<dbReference type="Gene3D" id="3.30.420.10">
    <property type="entry name" value="Ribonuclease H-like superfamily/Ribonuclease H"/>
    <property type="match status" value="1"/>
</dbReference>
<dbReference type="GO" id="GO:0016787">
    <property type="term" value="F:hydrolase activity"/>
    <property type="evidence" value="ECO:0007669"/>
    <property type="project" value="UniProtKB-KW"/>
</dbReference>
<dbReference type="PANTHER" id="PTHR37984:SF5">
    <property type="entry name" value="PROTEIN NYNRIN-LIKE"/>
    <property type="match status" value="1"/>
</dbReference>
<dbReference type="InterPro" id="IPR000477">
    <property type="entry name" value="RT_dom"/>
</dbReference>
<dbReference type="FunFam" id="3.30.70.270:FF:000020">
    <property type="entry name" value="Transposon Tf2-6 polyprotein-like Protein"/>
    <property type="match status" value="1"/>
</dbReference>
<dbReference type="InterPro" id="IPR001878">
    <property type="entry name" value="Znf_CCHC"/>
</dbReference>
<dbReference type="GO" id="GO:0008270">
    <property type="term" value="F:zinc ion binding"/>
    <property type="evidence" value="ECO:0007669"/>
    <property type="project" value="UniProtKB-KW"/>
</dbReference>
<name>A0A8B8AAP1_CRAVI</name>
<keyword evidence="4" id="KW-0255">Endonuclease</keyword>
<dbReference type="PROSITE" id="PS50994">
    <property type="entry name" value="INTEGRASE"/>
    <property type="match status" value="1"/>
</dbReference>
<feature type="compositionally biased region" description="Polar residues" evidence="9">
    <location>
        <begin position="265"/>
        <end position="276"/>
    </location>
</feature>
<feature type="coiled-coil region" evidence="8">
    <location>
        <begin position="48"/>
        <end position="77"/>
    </location>
</feature>
<dbReference type="Pfam" id="PF00665">
    <property type="entry name" value="rve"/>
    <property type="match status" value="1"/>
</dbReference>
<feature type="domain" description="Reverse transcriptase" evidence="11">
    <location>
        <begin position="1046"/>
        <end position="1258"/>
    </location>
</feature>
<dbReference type="GO" id="GO:0015074">
    <property type="term" value="P:DNA integration"/>
    <property type="evidence" value="ECO:0007669"/>
    <property type="project" value="InterPro"/>
</dbReference>
<dbReference type="GO" id="GO:0003676">
    <property type="term" value="F:nucleic acid binding"/>
    <property type="evidence" value="ECO:0007669"/>
    <property type="project" value="InterPro"/>
</dbReference>
<keyword evidence="1" id="KW-0808">Transferase</keyword>
<dbReference type="Pfam" id="PF17921">
    <property type="entry name" value="Integrase_H2C2"/>
    <property type="match status" value="1"/>
</dbReference>
<evidence type="ECO:0000259" key="12">
    <source>
        <dbReference type="PROSITE" id="PS50994"/>
    </source>
</evidence>
<feature type="region of interest" description="Disordered" evidence="9">
    <location>
        <begin position="260"/>
        <end position="298"/>
    </location>
</feature>
<dbReference type="SUPFAM" id="SSF57756">
    <property type="entry name" value="Retrovirus zinc finger-like domains"/>
    <property type="match status" value="1"/>
</dbReference>
<dbReference type="InterPro" id="IPR001584">
    <property type="entry name" value="Integrase_cat-core"/>
</dbReference>
<dbReference type="RefSeq" id="XP_022288541.1">
    <property type="nucleotide sequence ID" value="XM_022432833.1"/>
</dbReference>
<dbReference type="Pfam" id="PF17917">
    <property type="entry name" value="RT_RNaseH"/>
    <property type="match status" value="1"/>
</dbReference>